<sequence length="167" mass="19269">MQTIQLSNIYLDWVGYTGPIIAMMSNIYALWIQPPYLIGYLVFLFMNSIINKTIKNMYKEPRPMNGVELETVNIFNLGGIKDVYGMPSGHAQSVAFSLAYLYFVQEKLYMTLFHSCILGLTIFQRWNYRKHTLVQLAVGVLVGIIFGFFAYRTMKHSLEDAERTTIL</sequence>
<dbReference type="EMBL" id="MN738823">
    <property type="protein sequence ID" value="QHT38001.1"/>
    <property type="molecule type" value="Genomic_DNA"/>
</dbReference>
<name>A0A6C0FAW9_9ZZZZ</name>
<protein>
    <recommendedName>
        <fullName evidence="2">Phosphatidic acid phosphatase type 2/haloperoxidase domain-containing protein</fullName>
    </recommendedName>
</protein>
<feature type="domain" description="Phosphatidic acid phosphatase type 2/haloperoxidase" evidence="2">
    <location>
        <begin position="38"/>
        <end position="151"/>
    </location>
</feature>
<dbReference type="Pfam" id="PF01569">
    <property type="entry name" value="PAP2"/>
    <property type="match status" value="1"/>
</dbReference>
<dbReference type="Gene3D" id="1.20.144.10">
    <property type="entry name" value="Phosphatidic acid phosphatase type 2/haloperoxidase"/>
    <property type="match status" value="1"/>
</dbReference>
<accession>A0A6C0FAW9</accession>
<feature type="transmembrane region" description="Helical" evidence="1">
    <location>
        <begin position="37"/>
        <end position="54"/>
    </location>
</feature>
<dbReference type="GO" id="GO:0042392">
    <property type="term" value="F:sphingosine-1-phosphate phosphatase activity"/>
    <property type="evidence" value="ECO:0007669"/>
    <property type="project" value="TreeGrafter"/>
</dbReference>
<dbReference type="AlphaFoldDB" id="A0A6C0FAW9"/>
<reference evidence="3" key="1">
    <citation type="journal article" date="2020" name="Nature">
        <title>Giant virus diversity and host interactions through global metagenomics.</title>
        <authorList>
            <person name="Schulz F."/>
            <person name="Roux S."/>
            <person name="Paez-Espino D."/>
            <person name="Jungbluth S."/>
            <person name="Walsh D.A."/>
            <person name="Denef V.J."/>
            <person name="McMahon K.D."/>
            <person name="Konstantinidis K.T."/>
            <person name="Eloe-Fadrosh E.A."/>
            <person name="Kyrpides N.C."/>
            <person name="Woyke T."/>
        </authorList>
    </citation>
    <scope>NUCLEOTIDE SEQUENCE</scope>
    <source>
        <strain evidence="3">GVMAG-S-ERX556049-19</strain>
    </source>
</reference>
<keyword evidence="1" id="KW-0472">Membrane</keyword>
<keyword evidence="1" id="KW-0812">Transmembrane</keyword>
<evidence type="ECO:0000313" key="3">
    <source>
        <dbReference type="EMBL" id="QHT38001.1"/>
    </source>
</evidence>
<dbReference type="PANTHER" id="PTHR14969:SF13">
    <property type="entry name" value="AT30094P"/>
    <property type="match status" value="1"/>
</dbReference>
<dbReference type="SUPFAM" id="SSF48317">
    <property type="entry name" value="Acid phosphatase/Vanadium-dependent haloperoxidase"/>
    <property type="match status" value="1"/>
</dbReference>
<organism evidence="3">
    <name type="scientific">viral metagenome</name>
    <dbReference type="NCBI Taxonomy" id="1070528"/>
    <lineage>
        <taxon>unclassified sequences</taxon>
        <taxon>metagenomes</taxon>
        <taxon>organismal metagenomes</taxon>
    </lineage>
</organism>
<feature type="transmembrane region" description="Helical" evidence="1">
    <location>
        <begin position="132"/>
        <end position="151"/>
    </location>
</feature>
<proteinExistence type="predicted"/>
<dbReference type="InterPro" id="IPR036938">
    <property type="entry name" value="PAP2/HPO_sf"/>
</dbReference>
<evidence type="ECO:0000259" key="2">
    <source>
        <dbReference type="SMART" id="SM00014"/>
    </source>
</evidence>
<keyword evidence="1" id="KW-1133">Transmembrane helix</keyword>
<dbReference type="SMART" id="SM00014">
    <property type="entry name" value="acidPPc"/>
    <property type="match status" value="1"/>
</dbReference>
<dbReference type="PANTHER" id="PTHR14969">
    <property type="entry name" value="SPHINGOSINE-1-PHOSPHATE PHOSPHOHYDROLASE"/>
    <property type="match status" value="1"/>
</dbReference>
<dbReference type="InterPro" id="IPR000326">
    <property type="entry name" value="PAP2/HPO"/>
</dbReference>
<evidence type="ECO:0000256" key="1">
    <source>
        <dbReference type="SAM" id="Phobius"/>
    </source>
</evidence>